<keyword evidence="4" id="KW-1185">Reference proteome</keyword>
<feature type="domain" description="Smf/DprA SLOG" evidence="2">
    <location>
        <begin position="81"/>
        <end position="290"/>
    </location>
</feature>
<sequence>MSQFDRISDEIRSIRAALSLYVGGALPPDLEGTADANGLPTAGWVFPLSAPVAGRFEDLSPQLTGAGQILRRRAEQAGVRMLVPGDPGWPAGTGADELPCLWVAGDCDVAGALRQAVTAAGAIDASAYGTHVAADLGVVLGEAEWTVVAAAHALGVCAAAVRGARAADGRVLLVADRGHDQFTVPPMIGGDTSAAEHASLISPFPPGSRPGRSRYAVHQHLLGTFGAASVIVEEKHDGWSLTVARAAAASGRLVCAVPGPVTSALSQGCHSLIAEGSAQLVTGATGVLDAIGRQFTPAPAGVPNLYRIVGTASWDDGRWRTRRLPDFHVEADTARSAADHAYQVVFAANPQARGNTLTCGVFGPNGVYEAVEVSCTD</sequence>
<evidence type="ECO:0000259" key="2">
    <source>
        <dbReference type="Pfam" id="PF02481"/>
    </source>
</evidence>
<gene>
    <name evidence="3" type="ORF">SAMN06264365_103503</name>
</gene>
<dbReference type="EMBL" id="FZNR01000003">
    <property type="protein sequence ID" value="SNR58920.1"/>
    <property type="molecule type" value="Genomic_DNA"/>
</dbReference>
<comment type="similarity">
    <text evidence="1">Belongs to the DprA/Smf family.</text>
</comment>
<dbReference type="AlphaFoldDB" id="A0A238XJN0"/>
<evidence type="ECO:0000313" key="4">
    <source>
        <dbReference type="Proteomes" id="UP000198415"/>
    </source>
</evidence>
<dbReference type="PANTHER" id="PTHR43022">
    <property type="entry name" value="PROTEIN SMF"/>
    <property type="match status" value="1"/>
</dbReference>
<dbReference type="Pfam" id="PF02481">
    <property type="entry name" value="DNA_processg_A"/>
    <property type="match status" value="1"/>
</dbReference>
<dbReference type="PANTHER" id="PTHR43022:SF1">
    <property type="entry name" value="PROTEIN SMF"/>
    <property type="match status" value="1"/>
</dbReference>
<dbReference type="InterPro" id="IPR003488">
    <property type="entry name" value="DprA"/>
</dbReference>
<evidence type="ECO:0000256" key="1">
    <source>
        <dbReference type="ARBA" id="ARBA00006525"/>
    </source>
</evidence>
<protein>
    <submittedName>
        <fullName evidence="3">DNA recombination-mediator protein A</fullName>
    </submittedName>
</protein>
<dbReference type="OrthoDB" id="9785707at2"/>
<name>A0A238XJN0_9ACTN</name>
<dbReference type="GO" id="GO:0009294">
    <property type="term" value="P:DNA-mediated transformation"/>
    <property type="evidence" value="ECO:0007669"/>
    <property type="project" value="InterPro"/>
</dbReference>
<dbReference type="Gene3D" id="3.40.50.450">
    <property type="match status" value="1"/>
</dbReference>
<accession>A0A238XJN0</accession>
<organism evidence="3 4">
    <name type="scientific">Actinoplanes regularis</name>
    <dbReference type="NCBI Taxonomy" id="52697"/>
    <lineage>
        <taxon>Bacteria</taxon>
        <taxon>Bacillati</taxon>
        <taxon>Actinomycetota</taxon>
        <taxon>Actinomycetes</taxon>
        <taxon>Micromonosporales</taxon>
        <taxon>Micromonosporaceae</taxon>
        <taxon>Actinoplanes</taxon>
    </lineage>
</organism>
<reference evidence="3 4" key="1">
    <citation type="submission" date="2017-06" db="EMBL/GenBank/DDBJ databases">
        <authorList>
            <person name="Kim H.J."/>
            <person name="Triplett B.A."/>
        </authorList>
    </citation>
    <scope>NUCLEOTIDE SEQUENCE [LARGE SCALE GENOMIC DNA]</scope>
    <source>
        <strain evidence="3 4">DSM 43151</strain>
    </source>
</reference>
<dbReference type="InterPro" id="IPR057666">
    <property type="entry name" value="DrpA_SLOG"/>
</dbReference>
<evidence type="ECO:0000313" key="3">
    <source>
        <dbReference type="EMBL" id="SNR58920.1"/>
    </source>
</evidence>
<proteinExistence type="inferred from homology"/>
<dbReference type="RefSeq" id="WP_089293100.1">
    <property type="nucleotide sequence ID" value="NZ_BOMU01000093.1"/>
</dbReference>
<dbReference type="Proteomes" id="UP000198415">
    <property type="component" value="Unassembled WGS sequence"/>
</dbReference>
<dbReference type="SUPFAM" id="SSF102405">
    <property type="entry name" value="MCP/YpsA-like"/>
    <property type="match status" value="1"/>
</dbReference>